<evidence type="ECO:0000313" key="2">
    <source>
        <dbReference type="EMBL" id="GDY54137.1"/>
    </source>
</evidence>
<dbReference type="AlphaFoldDB" id="A0A4D4L654"/>
<feature type="region of interest" description="Disordered" evidence="1">
    <location>
        <begin position="30"/>
        <end position="51"/>
    </location>
</feature>
<accession>A0A4D4L654</accession>
<reference evidence="2 3" key="1">
    <citation type="journal article" date="2020" name="Int. J. Syst. Evol. Microbiol.">
        <title>Reclassification of Streptomyces castelarensis and Streptomyces sporoclivatus as later heterotypic synonyms of Streptomyces antimycoticus.</title>
        <authorList>
            <person name="Komaki H."/>
            <person name="Tamura T."/>
        </authorList>
    </citation>
    <scope>NUCLEOTIDE SEQUENCE [LARGE SCALE GENOMIC DNA]</scope>
    <source>
        <strain evidence="2 3">NBRC 13459</strain>
    </source>
</reference>
<sequence>MSVGNVRDTPLATVLGGEAMARANTVIRAAKRSDSCDPDSSSGCDPDGRVH</sequence>
<name>A0A4D4L654_STRVO</name>
<proteinExistence type="predicted"/>
<evidence type="ECO:0000313" key="3">
    <source>
        <dbReference type="Proteomes" id="UP000301309"/>
    </source>
</evidence>
<dbReference type="EMBL" id="BJHW01000001">
    <property type="protein sequence ID" value="GDY54137.1"/>
    <property type="molecule type" value="Genomic_DNA"/>
</dbReference>
<keyword evidence="3" id="KW-1185">Reference proteome</keyword>
<evidence type="ECO:0000256" key="1">
    <source>
        <dbReference type="SAM" id="MobiDB-lite"/>
    </source>
</evidence>
<comment type="caution">
    <text evidence="2">The sequence shown here is derived from an EMBL/GenBank/DDBJ whole genome shotgun (WGS) entry which is preliminary data.</text>
</comment>
<organism evidence="2 3">
    <name type="scientific">Streptomyces violaceusniger</name>
    <dbReference type="NCBI Taxonomy" id="68280"/>
    <lineage>
        <taxon>Bacteria</taxon>
        <taxon>Bacillati</taxon>
        <taxon>Actinomycetota</taxon>
        <taxon>Actinomycetes</taxon>
        <taxon>Kitasatosporales</taxon>
        <taxon>Streptomycetaceae</taxon>
        <taxon>Streptomyces</taxon>
        <taxon>Streptomyces violaceusniger group</taxon>
    </lineage>
</organism>
<dbReference type="Proteomes" id="UP000301309">
    <property type="component" value="Unassembled WGS sequence"/>
</dbReference>
<gene>
    <name evidence="2" type="ORF">SVIO_047600</name>
</gene>
<protein>
    <submittedName>
        <fullName evidence="2">Uncharacterized protein</fullName>
    </submittedName>
</protein>